<dbReference type="AlphaFoldDB" id="A0A0L7K3H5"/>
<evidence type="ECO:0000313" key="2">
    <source>
        <dbReference type="EMBL" id="KOB52042.1"/>
    </source>
</evidence>
<dbReference type="InterPro" id="IPR009078">
    <property type="entry name" value="Ferritin-like_SF"/>
</dbReference>
<protein>
    <submittedName>
        <fullName evidence="2">Ferritin</fullName>
    </submittedName>
</protein>
<dbReference type="Gene3D" id="1.20.1260.10">
    <property type="match status" value="1"/>
</dbReference>
<sequence length="113" mass="13114">MNFAQRSTQKPVERKNYTVELHELDSLAKALDTQKELAERAFYIHREATRNSQHLHDPEVAQYLEEEFIEDQSKTIRALAGHTSDLKSFITANNGQDLSLALYLFDEYLQKTV</sequence>
<comment type="caution">
    <text evidence="2">The sequence shown here is derived from an EMBL/GenBank/DDBJ whole genome shotgun (WGS) entry which is preliminary data.</text>
</comment>
<accession>A0A0L7K3H5</accession>
<reference evidence="2 3" key="1">
    <citation type="journal article" date="2015" name="Genome Biol. Evol.">
        <title>The genome of winter moth (Operophtera brumata) provides a genomic perspective on sexual dimorphism and phenology.</title>
        <authorList>
            <person name="Derks M.F."/>
            <person name="Smit S."/>
            <person name="Salis L."/>
            <person name="Schijlen E."/>
            <person name="Bossers A."/>
            <person name="Mateman C."/>
            <person name="Pijl A.S."/>
            <person name="de Ridder D."/>
            <person name="Groenen M.A."/>
            <person name="Visser M.E."/>
            <person name="Megens H.J."/>
        </authorList>
    </citation>
    <scope>NUCLEOTIDE SEQUENCE [LARGE SCALE GENOMIC DNA]</scope>
    <source>
        <strain evidence="2">WM2013NL</strain>
        <tissue evidence="2">Head and thorax</tissue>
    </source>
</reference>
<dbReference type="EMBL" id="JTDY01014285">
    <property type="protein sequence ID" value="KOB52042.1"/>
    <property type="molecule type" value="Genomic_DNA"/>
</dbReference>
<dbReference type="PROSITE" id="PS50905">
    <property type="entry name" value="FERRITIN_LIKE"/>
    <property type="match status" value="1"/>
</dbReference>
<keyword evidence="3" id="KW-1185">Reference proteome</keyword>
<proteinExistence type="predicted"/>
<organism evidence="2 3">
    <name type="scientific">Operophtera brumata</name>
    <name type="common">Winter moth</name>
    <name type="synonym">Phalaena brumata</name>
    <dbReference type="NCBI Taxonomy" id="104452"/>
    <lineage>
        <taxon>Eukaryota</taxon>
        <taxon>Metazoa</taxon>
        <taxon>Ecdysozoa</taxon>
        <taxon>Arthropoda</taxon>
        <taxon>Hexapoda</taxon>
        <taxon>Insecta</taxon>
        <taxon>Pterygota</taxon>
        <taxon>Neoptera</taxon>
        <taxon>Endopterygota</taxon>
        <taxon>Lepidoptera</taxon>
        <taxon>Glossata</taxon>
        <taxon>Ditrysia</taxon>
        <taxon>Geometroidea</taxon>
        <taxon>Geometridae</taxon>
        <taxon>Larentiinae</taxon>
        <taxon>Operophtera</taxon>
    </lineage>
</organism>
<dbReference type="STRING" id="104452.A0A0L7K3H5"/>
<evidence type="ECO:0000313" key="3">
    <source>
        <dbReference type="Proteomes" id="UP000037510"/>
    </source>
</evidence>
<gene>
    <name evidence="2" type="ORF">OBRU01_26586</name>
</gene>
<evidence type="ECO:0000259" key="1">
    <source>
        <dbReference type="PROSITE" id="PS50905"/>
    </source>
</evidence>
<dbReference type="SUPFAM" id="SSF47240">
    <property type="entry name" value="Ferritin-like"/>
    <property type="match status" value="1"/>
</dbReference>
<name>A0A0L7K3H5_OPEBR</name>
<dbReference type="InterPro" id="IPR009040">
    <property type="entry name" value="Ferritin-like_diiron"/>
</dbReference>
<dbReference type="InterPro" id="IPR012347">
    <property type="entry name" value="Ferritin-like"/>
</dbReference>
<dbReference type="Proteomes" id="UP000037510">
    <property type="component" value="Unassembled WGS sequence"/>
</dbReference>
<feature type="domain" description="Ferritin-like diiron" evidence="1">
    <location>
        <begin position="1"/>
        <end position="90"/>
    </location>
</feature>